<evidence type="ECO:0000256" key="11">
    <source>
        <dbReference type="ARBA" id="ARBA00023239"/>
    </source>
</evidence>
<evidence type="ECO:0000313" key="15">
    <source>
        <dbReference type="Proteomes" id="UP000234748"/>
    </source>
</evidence>
<dbReference type="Proteomes" id="UP000234748">
    <property type="component" value="Unassembled WGS sequence"/>
</dbReference>
<dbReference type="GO" id="GO:0005737">
    <property type="term" value="C:cytoplasm"/>
    <property type="evidence" value="ECO:0007669"/>
    <property type="project" value="TreeGrafter"/>
</dbReference>
<dbReference type="InterPro" id="IPR036291">
    <property type="entry name" value="NAD(P)-bd_dom_sf"/>
</dbReference>
<keyword evidence="7" id="KW-0520">NAD</keyword>
<dbReference type="GO" id="GO:0070403">
    <property type="term" value="F:NAD+ binding"/>
    <property type="evidence" value="ECO:0007669"/>
    <property type="project" value="InterPro"/>
</dbReference>
<keyword evidence="9" id="KW-0472">Membrane</keyword>
<dbReference type="PRINTS" id="PR01713">
    <property type="entry name" value="NUCEPIMERASE"/>
</dbReference>
<comment type="caution">
    <text evidence="14">The sequence shown here is derived from an EMBL/GenBank/DDBJ whole genome shotgun (WGS) entry which is preliminary data.</text>
</comment>
<evidence type="ECO:0000256" key="5">
    <source>
        <dbReference type="ARBA" id="ARBA00022968"/>
    </source>
</evidence>
<dbReference type="AlphaFoldDB" id="A0A2N5M0C1"/>
<organism evidence="14 15">
    <name type="scientific">Peribacillus deserti</name>
    <dbReference type="NCBI Taxonomy" id="673318"/>
    <lineage>
        <taxon>Bacteria</taxon>
        <taxon>Bacillati</taxon>
        <taxon>Bacillota</taxon>
        <taxon>Bacilli</taxon>
        <taxon>Bacillales</taxon>
        <taxon>Bacillaceae</taxon>
        <taxon>Peribacillus</taxon>
    </lineage>
</organism>
<keyword evidence="11" id="KW-0456">Lyase</keyword>
<dbReference type="UniPathway" id="UPA00796">
    <property type="reaction ID" value="UER00771"/>
</dbReference>
<keyword evidence="5" id="KW-0735">Signal-anchor</keyword>
<comment type="cofactor">
    <cofactor evidence="1">
        <name>NAD(+)</name>
        <dbReference type="ChEBI" id="CHEBI:57540"/>
    </cofactor>
</comment>
<evidence type="ECO:0000256" key="6">
    <source>
        <dbReference type="ARBA" id="ARBA00022989"/>
    </source>
</evidence>
<evidence type="ECO:0000256" key="2">
    <source>
        <dbReference type="ARBA" id="ARBA00004323"/>
    </source>
</evidence>
<dbReference type="EMBL" id="PGUY01000078">
    <property type="protein sequence ID" value="PLT27809.1"/>
    <property type="molecule type" value="Genomic_DNA"/>
</dbReference>
<evidence type="ECO:0000256" key="1">
    <source>
        <dbReference type="ARBA" id="ARBA00001911"/>
    </source>
</evidence>
<dbReference type="InterPro" id="IPR044516">
    <property type="entry name" value="UXS-like"/>
</dbReference>
<keyword evidence="15" id="KW-1185">Reference proteome</keyword>
<dbReference type="PANTHER" id="PTHR43078:SF6">
    <property type="entry name" value="UDP-GLUCURONIC ACID DECARBOXYLASE 1"/>
    <property type="match status" value="1"/>
</dbReference>
<evidence type="ECO:0000256" key="8">
    <source>
        <dbReference type="ARBA" id="ARBA00023034"/>
    </source>
</evidence>
<evidence type="ECO:0000256" key="10">
    <source>
        <dbReference type="ARBA" id="ARBA00023180"/>
    </source>
</evidence>
<dbReference type="OrthoDB" id="9771073at2"/>
<evidence type="ECO:0000256" key="3">
    <source>
        <dbReference type="ARBA" id="ARBA00022692"/>
    </source>
</evidence>
<accession>A0A2N5M0C1</accession>
<dbReference type="PANTHER" id="PTHR43078">
    <property type="entry name" value="UDP-GLUCURONIC ACID DECARBOXYLASE-RELATED"/>
    <property type="match status" value="1"/>
</dbReference>
<dbReference type="Gene3D" id="3.40.50.720">
    <property type="entry name" value="NAD(P)-binding Rossmann-like Domain"/>
    <property type="match status" value="1"/>
</dbReference>
<evidence type="ECO:0000256" key="9">
    <source>
        <dbReference type="ARBA" id="ARBA00023136"/>
    </source>
</evidence>
<gene>
    <name evidence="14" type="ORF">CUU66_22075</name>
</gene>
<name>A0A2N5M0C1_9BACI</name>
<keyword evidence="10" id="KW-0325">Glycoprotein</keyword>
<dbReference type="GO" id="GO:0048040">
    <property type="term" value="F:UDP-glucuronate decarboxylase activity"/>
    <property type="evidence" value="ECO:0007669"/>
    <property type="project" value="TreeGrafter"/>
</dbReference>
<dbReference type="FunFam" id="3.40.50.720:FF:000065">
    <property type="entry name" value="UDP-glucuronic acid decarboxylase 1"/>
    <property type="match status" value="1"/>
</dbReference>
<evidence type="ECO:0000256" key="12">
    <source>
        <dbReference type="ARBA" id="ARBA00037859"/>
    </source>
</evidence>
<evidence type="ECO:0000313" key="14">
    <source>
        <dbReference type="EMBL" id="PLT27809.1"/>
    </source>
</evidence>
<keyword evidence="3" id="KW-0812">Transmembrane</keyword>
<protein>
    <submittedName>
        <fullName evidence="14">NAD-dependent dehydratase</fullName>
    </submittedName>
</protein>
<sequence>MHSGVHGLQKILITGAAGFLGSHLTKELIREGHYIIGIDNLSSGRASNIKDIPQERFIFIEADVCSGEIISLPELSGVKEIYHLASPASPKFYQNLPLETLEVNITGTKNMLELARKTGAKMVYTSTSEAYGDPLIHPQEESYRGNVNTWGPRACYDEAKRAGEVLCYIYYTKYQVPVKVARIFNTYSAGLANDDGRVISNFVTQALKGDDITVYGDGSQTRSFCYVSDTVKGLILLMEKETANGEIINIGNPDEYPIIHVAKLVKTLSRSTSKITFHPLPEDDPKLRRPNIAKAQRILGWTPSITLEKGLKATIEQYGKKLNG</sequence>
<evidence type="ECO:0000259" key="13">
    <source>
        <dbReference type="Pfam" id="PF01370"/>
    </source>
</evidence>
<proteinExistence type="predicted"/>
<dbReference type="InterPro" id="IPR001509">
    <property type="entry name" value="Epimerase_deHydtase"/>
</dbReference>
<keyword evidence="8" id="KW-0333">Golgi apparatus</keyword>
<dbReference type="Pfam" id="PF01370">
    <property type="entry name" value="Epimerase"/>
    <property type="match status" value="1"/>
</dbReference>
<evidence type="ECO:0000256" key="7">
    <source>
        <dbReference type="ARBA" id="ARBA00023027"/>
    </source>
</evidence>
<evidence type="ECO:0000256" key="4">
    <source>
        <dbReference type="ARBA" id="ARBA00022793"/>
    </source>
</evidence>
<comment type="subcellular location">
    <subcellularLocation>
        <location evidence="2">Golgi apparatus membrane</location>
        <topology evidence="2">Single-pass type II membrane protein</topology>
    </subcellularLocation>
    <subcellularLocation>
        <location evidence="12">Golgi apparatus</location>
        <location evidence="12">Golgi stack membrane</location>
    </subcellularLocation>
</comment>
<dbReference type="GO" id="GO:0033320">
    <property type="term" value="P:UDP-D-xylose biosynthetic process"/>
    <property type="evidence" value="ECO:0007669"/>
    <property type="project" value="UniProtKB-UniPathway"/>
</dbReference>
<keyword evidence="6" id="KW-1133">Transmembrane helix</keyword>
<dbReference type="GO" id="GO:0042732">
    <property type="term" value="P:D-xylose metabolic process"/>
    <property type="evidence" value="ECO:0007669"/>
    <property type="project" value="InterPro"/>
</dbReference>
<reference evidence="14 15" key="1">
    <citation type="submission" date="2017-11" db="EMBL/GenBank/DDBJ databases">
        <title>Comparitive Functional Genomics of Dry Heat Resistant strains isolated from the Viking Spacecraft.</title>
        <authorList>
            <person name="Seuylemezian A."/>
            <person name="Cooper K."/>
            <person name="Vaishampayan P."/>
        </authorList>
    </citation>
    <scope>NUCLEOTIDE SEQUENCE [LARGE SCALE GENOMIC DNA]</scope>
    <source>
        <strain evidence="14 15">V1-29</strain>
    </source>
</reference>
<feature type="domain" description="NAD-dependent epimerase/dehydratase" evidence="13">
    <location>
        <begin position="11"/>
        <end position="251"/>
    </location>
</feature>
<keyword evidence="4" id="KW-0210">Decarboxylase</keyword>
<dbReference type="SUPFAM" id="SSF51735">
    <property type="entry name" value="NAD(P)-binding Rossmann-fold domains"/>
    <property type="match status" value="1"/>
</dbReference>